<feature type="transmembrane region" description="Helical" evidence="1">
    <location>
        <begin position="110"/>
        <end position="129"/>
    </location>
</feature>
<evidence type="ECO:0008006" key="4">
    <source>
        <dbReference type="Google" id="ProtNLM"/>
    </source>
</evidence>
<dbReference type="STRING" id="376730.SAMN04487906_0925"/>
<keyword evidence="1" id="KW-0472">Membrane</keyword>
<feature type="transmembrane region" description="Helical" evidence="1">
    <location>
        <begin position="35"/>
        <end position="59"/>
    </location>
</feature>
<feature type="transmembrane region" description="Helical" evidence="1">
    <location>
        <begin position="141"/>
        <end position="162"/>
    </location>
</feature>
<sequence length="240" mass="28300">MFSNPFILLITLLQISAAVLSVINYKLQRSKSNKLLAVFLWVVVIIELLAMIPYYFYYYPELHIFKLLLTIIDQRILKSPIWLFNVFKPLWYMFYLTYIILLISKIRLKSWVRLLLIIFTIISLLEIVMKWNLLLKEWLPITRIVGAMLFFIAATMYYLEVLNSKIILNFHKKIDFWVITSALLYNLSTVPIFIFSNQLNFSHPIYDNILLFSNITIYGSLIVGFLINARVQKGEKAPLS</sequence>
<feature type="transmembrane region" description="Helical" evidence="1">
    <location>
        <begin position="208"/>
        <end position="227"/>
    </location>
</feature>
<feature type="transmembrane region" description="Helical" evidence="1">
    <location>
        <begin position="6"/>
        <end position="23"/>
    </location>
</feature>
<feature type="transmembrane region" description="Helical" evidence="1">
    <location>
        <begin position="174"/>
        <end position="196"/>
    </location>
</feature>
<evidence type="ECO:0000256" key="1">
    <source>
        <dbReference type="SAM" id="Phobius"/>
    </source>
</evidence>
<accession>W2UND2</accession>
<dbReference type="EMBL" id="AYXY01000019">
    <property type="protein sequence ID" value="ETN95680.1"/>
    <property type="molecule type" value="Genomic_DNA"/>
</dbReference>
<organism evidence="2 3">
    <name type="scientific">Zhouia amylolytica AD3</name>
    <dbReference type="NCBI Taxonomy" id="1286632"/>
    <lineage>
        <taxon>Bacteria</taxon>
        <taxon>Pseudomonadati</taxon>
        <taxon>Bacteroidota</taxon>
        <taxon>Flavobacteriia</taxon>
        <taxon>Flavobacteriales</taxon>
        <taxon>Flavobacteriaceae</taxon>
        <taxon>Zhouia</taxon>
    </lineage>
</organism>
<feature type="transmembrane region" description="Helical" evidence="1">
    <location>
        <begin position="79"/>
        <end position="103"/>
    </location>
</feature>
<reference evidence="3" key="1">
    <citation type="submission" date="2013-11" db="EMBL/GenBank/DDBJ databases">
        <title>Draft genome sequence from a member of Zhouia, isolated tidal flat.</title>
        <authorList>
            <person name="Jin H."/>
            <person name="Jeon C.O."/>
        </authorList>
    </citation>
    <scope>NUCLEOTIDE SEQUENCE [LARGE SCALE GENOMIC DNA]</scope>
    <source>
        <strain evidence="3">AD3</strain>
    </source>
</reference>
<keyword evidence="1" id="KW-1133">Transmembrane helix</keyword>
<evidence type="ECO:0000313" key="2">
    <source>
        <dbReference type="EMBL" id="ETN95680.1"/>
    </source>
</evidence>
<dbReference type="AlphaFoldDB" id="W2UND2"/>
<reference evidence="2 3" key="2">
    <citation type="journal article" date="2016" name="Genome Announc.">
        <title>Draft Genome Sequence of Zhouia amylolytica AD3, Isolated from Tidal Flat Sediment.</title>
        <authorList>
            <person name="Jia B."/>
            <person name="Jin H.M."/>
            <person name="Lee H.J."/>
            <person name="Jeon C.O."/>
        </authorList>
    </citation>
    <scope>NUCLEOTIDE SEQUENCE [LARGE SCALE GENOMIC DNA]</scope>
    <source>
        <strain evidence="2 3">AD3</strain>
    </source>
</reference>
<proteinExistence type="predicted"/>
<protein>
    <recommendedName>
        <fullName evidence="4">Histidine kinase N-terminal 7TM region domain-containing protein</fullName>
    </recommendedName>
</protein>
<gene>
    <name evidence="2" type="ORF">P278_14020</name>
</gene>
<name>W2UND2_9FLAO</name>
<dbReference type="Proteomes" id="UP000018850">
    <property type="component" value="Unassembled WGS sequence"/>
</dbReference>
<keyword evidence="1" id="KW-0812">Transmembrane</keyword>
<evidence type="ECO:0000313" key="3">
    <source>
        <dbReference type="Proteomes" id="UP000018850"/>
    </source>
</evidence>
<comment type="caution">
    <text evidence="2">The sequence shown here is derived from an EMBL/GenBank/DDBJ whole genome shotgun (WGS) entry which is preliminary data.</text>
</comment>
<keyword evidence="3" id="KW-1185">Reference proteome</keyword>